<dbReference type="InterPro" id="IPR036390">
    <property type="entry name" value="WH_DNA-bd_sf"/>
</dbReference>
<gene>
    <name evidence="6" type="ORF">MRS75_11330</name>
</gene>
<evidence type="ECO:0000256" key="2">
    <source>
        <dbReference type="ARBA" id="ARBA00022618"/>
    </source>
</evidence>
<dbReference type="AlphaFoldDB" id="A0AAE3U461"/>
<keyword evidence="3" id="KW-0159">Chromosome partition</keyword>
<keyword evidence="7" id="KW-1185">Reference proteome</keyword>
<protein>
    <submittedName>
        <fullName evidence="6">SMC-Scp complex subunit ScpB</fullName>
    </submittedName>
</protein>
<proteinExistence type="predicted"/>
<name>A0AAE3U461_9HYPH</name>
<evidence type="ECO:0000256" key="5">
    <source>
        <dbReference type="SAM" id="MobiDB-lite"/>
    </source>
</evidence>
<feature type="compositionally biased region" description="Acidic residues" evidence="5">
    <location>
        <begin position="210"/>
        <end position="219"/>
    </location>
</feature>
<dbReference type="EMBL" id="JALDYZ010000005">
    <property type="protein sequence ID" value="MDI7922679.1"/>
    <property type="molecule type" value="Genomic_DNA"/>
</dbReference>
<dbReference type="PIRSF" id="PIRSF019345">
    <property type="entry name" value="ScpB"/>
    <property type="match status" value="1"/>
</dbReference>
<feature type="region of interest" description="Disordered" evidence="5">
    <location>
        <begin position="205"/>
        <end position="226"/>
    </location>
</feature>
<dbReference type="Gene3D" id="1.10.10.10">
    <property type="entry name" value="Winged helix-like DNA-binding domain superfamily/Winged helix DNA-binding domain"/>
    <property type="match status" value="2"/>
</dbReference>
<keyword evidence="4" id="KW-0131">Cell cycle</keyword>
<dbReference type="SUPFAM" id="SSF46785">
    <property type="entry name" value="Winged helix' DNA-binding domain"/>
    <property type="match status" value="2"/>
</dbReference>
<dbReference type="PANTHER" id="PTHR34298">
    <property type="entry name" value="SEGREGATION AND CONDENSATION PROTEIN B"/>
    <property type="match status" value="1"/>
</dbReference>
<dbReference type="GO" id="GO:0051301">
    <property type="term" value="P:cell division"/>
    <property type="evidence" value="ECO:0007669"/>
    <property type="project" value="UniProtKB-KW"/>
</dbReference>
<evidence type="ECO:0000313" key="6">
    <source>
        <dbReference type="EMBL" id="MDI7922679.1"/>
    </source>
</evidence>
<dbReference type="Proteomes" id="UP001161580">
    <property type="component" value="Unassembled WGS sequence"/>
</dbReference>
<dbReference type="Pfam" id="PF04079">
    <property type="entry name" value="SMC_ScpB"/>
    <property type="match status" value="1"/>
</dbReference>
<dbReference type="RefSeq" id="WP_311786375.1">
    <property type="nucleotide sequence ID" value="NZ_JALDYY010000004.1"/>
</dbReference>
<keyword evidence="2" id="KW-0132">Cell division</keyword>
<accession>A0AAE3U461</accession>
<sequence length="226" mass="24841">MARRARSVEGIDTELEHLSPEMRWREWMSRVEAVIFAASFPVSRETLSRIVGRDCNIDLIIDDIREELYGRPYDVVAVAGGFQYRTRPAYASVIRASGAPSAPTADLTRHEAALLVAIGYFQPVTRADLSKIFGKEVSRDTIAGLRHAGLIASGPRSPTPGAPYTYVTTPEFLSAFGFNTLRDLPDIEMLEDAGLLNRESVAAAEMPPVAEDEEEGEDEIGIRVSD</sequence>
<organism evidence="6 7">
    <name type="scientific">Ferirhizobium litorale</name>
    <dbReference type="NCBI Taxonomy" id="2927786"/>
    <lineage>
        <taxon>Bacteria</taxon>
        <taxon>Pseudomonadati</taxon>
        <taxon>Pseudomonadota</taxon>
        <taxon>Alphaproteobacteria</taxon>
        <taxon>Hyphomicrobiales</taxon>
        <taxon>Rhizobiaceae</taxon>
        <taxon>Ferirhizobium</taxon>
    </lineage>
</organism>
<evidence type="ECO:0000313" key="7">
    <source>
        <dbReference type="Proteomes" id="UP001161580"/>
    </source>
</evidence>
<dbReference type="PANTHER" id="PTHR34298:SF2">
    <property type="entry name" value="SEGREGATION AND CONDENSATION PROTEIN B"/>
    <property type="match status" value="1"/>
</dbReference>
<dbReference type="GO" id="GO:0051304">
    <property type="term" value="P:chromosome separation"/>
    <property type="evidence" value="ECO:0007669"/>
    <property type="project" value="InterPro"/>
</dbReference>
<dbReference type="InterPro" id="IPR036388">
    <property type="entry name" value="WH-like_DNA-bd_sf"/>
</dbReference>
<keyword evidence="1" id="KW-0963">Cytoplasm</keyword>
<evidence type="ECO:0000256" key="1">
    <source>
        <dbReference type="ARBA" id="ARBA00022490"/>
    </source>
</evidence>
<evidence type="ECO:0000256" key="3">
    <source>
        <dbReference type="ARBA" id="ARBA00022829"/>
    </source>
</evidence>
<comment type="caution">
    <text evidence="6">The sequence shown here is derived from an EMBL/GenBank/DDBJ whole genome shotgun (WGS) entry which is preliminary data.</text>
</comment>
<dbReference type="InterPro" id="IPR005234">
    <property type="entry name" value="ScpB_csome_segregation"/>
</dbReference>
<reference evidence="6" key="1">
    <citation type="submission" date="2022-03" db="EMBL/GenBank/DDBJ databases">
        <title>Fererhizobium litorale gen. nov., sp. nov., isolated from sandy sediments of the Sea of Japan seashore.</title>
        <authorList>
            <person name="Romanenko L."/>
            <person name="Kurilenko V."/>
            <person name="Otstavnykh N."/>
            <person name="Svetashev V."/>
            <person name="Tekutyeva L."/>
            <person name="Isaeva M."/>
            <person name="Mikhailov V."/>
        </authorList>
    </citation>
    <scope>NUCLEOTIDE SEQUENCE</scope>
    <source>
        <strain evidence="6">KMM 9576</strain>
    </source>
</reference>
<evidence type="ECO:0000256" key="4">
    <source>
        <dbReference type="ARBA" id="ARBA00023306"/>
    </source>
</evidence>